<protein>
    <submittedName>
        <fullName evidence="6">Membrane protein</fullName>
    </submittedName>
</protein>
<gene>
    <name evidence="6" type="ORF">N869_02580</name>
</gene>
<feature type="transmembrane region" description="Helical" evidence="5">
    <location>
        <begin position="50"/>
        <end position="68"/>
    </location>
</feature>
<evidence type="ECO:0000256" key="4">
    <source>
        <dbReference type="ARBA" id="ARBA00023136"/>
    </source>
</evidence>
<comment type="subcellular location">
    <subcellularLocation>
        <location evidence="1">Membrane</location>
        <topology evidence="1">Multi-pass membrane protein</topology>
    </subcellularLocation>
</comment>
<comment type="caution">
    <text evidence="6">The sequence shown here is derived from an EMBL/GenBank/DDBJ whole genome shotgun (WGS) entry which is preliminary data.</text>
</comment>
<keyword evidence="7" id="KW-1185">Reference proteome</keyword>
<evidence type="ECO:0000313" key="7">
    <source>
        <dbReference type="Proteomes" id="UP000054314"/>
    </source>
</evidence>
<accession>A0A0A0BX30</accession>
<dbReference type="OrthoDB" id="9808930at2"/>
<evidence type="ECO:0000256" key="5">
    <source>
        <dbReference type="SAM" id="Phobius"/>
    </source>
</evidence>
<sequence>MTDDEIRQWAGLAHLGGVLGFLPALVIWLVHKDRSAFVAQEAREALNFQLTLLVGYIALALLGNVLWVATLLSFALWVVAIVFSVMGFQAVNRGQAYRYPFALKLVR</sequence>
<keyword evidence="4 5" id="KW-0472">Membrane</keyword>
<dbReference type="AlphaFoldDB" id="A0A0A0BX30"/>
<organism evidence="6 7">
    <name type="scientific">Cellulomonas bogoriensis 69B4 = DSM 16987</name>
    <dbReference type="NCBI Taxonomy" id="1386082"/>
    <lineage>
        <taxon>Bacteria</taxon>
        <taxon>Bacillati</taxon>
        <taxon>Actinomycetota</taxon>
        <taxon>Actinomycetes</taxon>
        <taxon>Micrococcales</taxon>
        <taxon>Cellulomonadaceae</taxon>
        <taxon>Cellulomonas</taxon>
    </lineage>
</organism>
<feature type="transmembrane region" description="Helical" evidence="5">
    <location>
        <begin position="74"/>
        <end position="91"/>
    </location>
</feature>
<feature type="transmembrane region" description="Helical" evidence="5">
    <location>
        <begin position="12"/>
        <end position="30"/>
    </location>
</feature>
<dbReference type="Pfam" id="PF09685">
    <property type="entry name" value="MamF_MmsF"/>
    <property type="match status" value="1"/>
</dbReference>
<dbReference type="EMBL" id="AXCZ01000109">
    <property type="protein sequence ID" value="KGM11704.1"/>
    <property type="molecule type" value="Genomic_DNA"/>
</dbReference>
<evidence type="ECO:0000256" key="1">
    <source>
        <dbReference type="ARBA" id="ARBA00004141"/>
    </source>
</evidence>
<proteinExistence type="predicted"/>
<evidence type="ECO:0000313" key="6">
    <source>
        <dbReference type="EMBL" id="KGM11704.1"/>
    </source>
</evidence>
<evidence type="ECO:0000256" key="2">
    <source>
        <dbReference type="ARBA" id="ARBA00022692"/>
    </source>
</evidence>
<name>A0A0A0BX30_9CELL</name>
<dbReference type="Proteomes" id="UP000054314">
    <property type="component" value="Unassembled WGS sequence"/>
</dbReference>
<keyword evidence="2 5" id="KW-0812">Transmembrane</keyword>
<dbReference type="InterPro" id="IPR019109">
    <property type="entry name" value="MamF_MmsF"/>
</dbReference>
<reference evidence="6 7" key="1">
    <citation type="submission" date="2013-08" db="EMBL/GenBank/DDBJ databases">
        <title>Genome sequencing of Cellulomonas bogoriensis 69B4.</title>
        <authorList>
            <person name="Chen F."/>
            <person name="Li Y."/>
            <person name="Wang G."/>
        </authorList>
    </citation>
    <scope>NUCLEOTIDE SEQUENCE [LARGE SCALE GENOMIC DNA]</scope>
    <source>
        <strain evidence="6 7">69B4</strain>
    </source>
</reference>
<evidence type="ECO:0000256" key="3">
    <source>
        <dbReference type="ARBA" id="ARBA00022989"/>
    </source>
</evidence>
<keyword evidence="3 5" id="KW-1133">Transmembrane helix</keyword>